<gene>
    <name evidence="2" type="ORF">C6Y28_03975</name>
</gene>
<dbReference type="AlphaFoldDB" id="A0A2S0M5W3"/>
<dbReference type="InterPro" id="IPR050965">
    <property type="entry name" value="UPF0336/Enoyl-CoA_hydratase"/>
</dbReference>
<dbReference type="PANTHER" id="PTHR43437">
    <property type="entry name" value="HYDROXYACYL-THIOESTER DEHYDRATASE TYPE 2, MITOCHONDRIAL-RELATED"/>
    <property type="match status" value="1"/>
</dbReference>
<dbReference type="SUPFAM" id="SSF54637">
    <property type="entry name" value="Thioesterase/thiol ester dehydrase-isomerase"/>
    <property type="match status" value="1"/>
</dbReference>
<organism evidence="2 3">
    <name type="scientific">Megasphaera elsdenii</name>
    <dbReference type="NCBI Taxonomy" id="907"/>
    <lineage>
        <taxon>Bacteria</taxon>
        <taxon>Bacillati</taxon>
        <taxon>Bacillota</taxon>
        <taxon>Negativicutes</taxon>
        <taxon>Veillonellales</taxon>
        <taxon>Veillonellaceae</taxon>
        <taxon>Megasphaera</taxon>
    </lineage>
</organism>
<feature type="domain" description="MaoC-like" evidence="1">
    <location>
        <begin position="104"/>
        <end position="197"/>
    </location>
</feature>
<dbReference type="GeneID" id="97491280"/>
<sequence>MKIGIKYCGGCNPRYDRSHEVDKLKKRFPQHTFTYEIENTVCDICLLVCGCMTACAEETGLAARKFKKLCTPQQFAAFAKELKDAPQEMPDTKKSIYLGAVATMEKTFTEEDIQQFAKLTGDYGKLHTDAAFAAKYGFGRPVVHGILTGSLLSSIMGTTLPGAGTILMDEQLTFTAPVYAGDTITASIKLVHVEEKKRWYIGKFTGTCKKSDGTVAVEGTIHQLMMKTLFTYCRNIQNNQSLE</sequence>
<dbReference type="Gene3D" id="3.10.129.10">
    <property type="entry name" value="Hotdog Thioesterase"/>
    <property type="match status" value="1"/>
</dbReference>
<proteinExistence type="predicted"/>
<protein>
    <submittedName>
        <fullName evidence="2">Enoyl-CoA hydratase</fullName>
    </submittedName>
</protein>
<dbReference type="CDD" id="cd03449">
    <property type="entry name" value="R_hydratase"/>
    <property type="match status" value="1"/>
</dbReference>
<dbReference type="RefSeq" id="WP_014015312.1">
    <property type="nucleotide sequence ID" value="NZ_CAUBZQ010000025.1"/>
</dbReference>
<dbReference type="OrthoDB" id="9801625at2"/>
<dbReference type="InterPro" id="IPR029069">
    <property type="entry name" value="HotDog_dom_sf"/>
</dbReference>
<dbReference type="PANTHER" id="PTHR43437:SF3">
    <property type="entry name" value="HYDROXYACYL-THIOESTER DEHYDRATASE TYPE 2, MITOCHONDRIAL"/>
    <property type="match status" value="1"/>
</dbReference>
<accession>A0A2S0M5W3</accession>
<dbReference type="GO" id="GO:0019171">
    <property type="term" value="F:(3R)-hydroxyacyl-[acyl-carrier-protein] dehydratase activity"/>
    <property type="evidence" value="ECO:0007669"/>
    <property type="project" value="TreeGrafter"/>
</dbReference>
<dbReference type="EMBL" id="CP027569">
    <property type="protein sequence ID" value="AVO26837.1"/>
    <property type="molecule type" value="Genomic_DNA"/>
</dbReference>
<dbReference type="Proteomes" id="UP000238358">
    <property type="component" value="Chromosome"/>
</dbReference>
<evidence type="ECO:0000313" key="3">
    <source>
        <dbReference type="Proteomes" id="UP000238358"/>
    </source>
</evidence>
<reference evidence="2 3" key="1">
    <citation type="journal article" date="2018" name="Genome Announc.">
        <title>Complete genomes of two Megasphaera elsdenii strains, NCIMB 702410 and ATCC 25940.</title>
        <authorList>
            <person name="Hatmaker E.A."/>
            <person name="O'Dell K."/>
            <person name="Riley L.A."/>
            <person name="Klingeman D.M."/>
            <person name="Guss A.M."/>
        </authorList>
    </citation>
    <scope>NUCLEOTIDE SEQUENCE [LARGE SCALE GENOMIC DNA]</scope>
    <source>
        <strain evidence="2 3">NCIMB702410</strain>
    </source>
</reference>
<dbReference type="Pfam" id="PF01575">
    <property type="entry name" value="MaoC_dehydratas"/>
    <property type="match status" value="1"/>
</dbReference>
<dbReference type="InterPro" id="IPR002539">
    <property type="entry name" value="MaoC-like_dom"/>
</dbReference>
<evidence type="ECO:0000259" key="1">
    <source>
        <dbReference type="Pfam" id="PF01575"/>
    </source>
</evidence>
<evidence type="ECO:0000313" key="2">
    <source>
        <dbReference type="EMBL" id="AVO26837.1"/>
    </source>
</evidence>
<dbReference type="GO" id="GO:0006633">
    <property type="term" value="P:fatty acid biosynthetic process"/>
    <property type="evidence" value="ECO:0007669"/>
    <property type="project" value="TreeGrafter"/>
</dbReference>
<name>A0A2S0M5W3_MEGEL</name>